<dbReference type="InterPro" id="IPR009057">
    <property type="entry name" value="Homeodomain-like_sf"/>
</dbReference>
<dbReference type="Proteomes" id="UP000636960">
    <property type="component" value="Unassembled WGS sequence"/>
</dbReference>
<evidence type="ECO:0000313" key="2">
    <source>
        <dbReference type="EMBL" id="GIE98555.1"/>
    </source>
</evidence>
<organism evidence="2 3">
    <name type="scientific">Paractinoplanes rishiriensis</name>
    <dbReference type="NCBI Taxonomy" id="1050105"/>
    <lineage>
        <taxon>Bacteria</taxon>
        <taxon>Bacillati</taxon>
        <taxon>Actinomycetota</taxon>
        <taxon>Actinomycetes</taxon>
        <taxon>Micromonosporales</taxon>
        <taxon>Micromonosporaceae</taxon>
        <taxon>Paractinoplanes</taxon>
    </lineage>
</organism>
<evidence type="ECO:0000313" key="3">
    <source>
        <dbReference type="Proteomes" id="UP000636960"/>
    </source>
</evidence>
<feature type="domain" description="Tetracyclin repressor-like C-terminal group 31" evidence="1">
    <location>
        <begin position="76"/>
        <end position="188"/>
    </location>
</feature>
<dbReference type="SUPFAM" id="SSF46689">
    <property type="entry name" value="Homeodomain-like"/>
    <property type="match status" value="1"/>
</dbReference>
<dbReference type="RefSeq" id="WP_239163146.1">
    <property type="nucleotide sequence ID" value="NZ_BOMV01000063.1"/>
</dbReference>
<keyword evidence="3" id="KW-1185">Reference proteome</keyword>
<dbReference type="Gene3D" id="1.10.357.10">
    <property type="entry name" value="Tetracycline Repressor, domain 2"/>
    <property type="match status" value="1"/>
</dbReference>
<name>A0A919MZN7_9ACTN</name>
<comment type="caution">
    <text evidence="2">The sequence shown here is derived from an EMBL/GenBank/DDBJ whole genome shotgun (WGS) entry which is preliminary data.</text>
</comment>
<dbReference type="InterPro" id="IPR041583">
    <property type="entry name" value="TetR_C_31"/>
</dbReference>
<proteinExistence type="predicted"/>
<dbReference type="EMBL" id="BOMV01000063">
    <property type="protein sequence ID" value="GIE98555.1"/>
    <property type="molecule type" value="Genomic_DNA"/>
</dbReference>
<gene>
    <name evidence="2" type="ORF">Ari01nite_60200</name>
</gene>
<dbReference type="Pfam" id="PF17940">
    <property type="entry name" value="TetR_C_31"/>
    <property type="match status" value="1"/>
</dbReference>
<sequence length="193" mass="19980">MRDRTARIAALADAAIGLLAEEGARGLTHRAVDARAAMPAGTTSAYLRTRQALIEAVVDRLADLDGEPAPPAPADDLDGLAAGIAAMLDHQLSEGRTRTLARYACLLEATYRPELRTILAHGAASRAAARQMLAAAGAADAARRGDYLVAYLDGLVFDRLIGAGALTAPPPGTAQSKADLTEAVRLALSAAMR</sequence>
<reference evidence="2" key="1">
    <citation type="submission" date="2021-01" db="EMBL/GenBank/DDBJ databases">
        <title>Whole genome shotgun sequence of Actinoplanes rishiriensis NBRC 108556.</title>
        <authorList>
            <person name="Komaki H."/>
            <person name="Tamura T."/>
        </authorList>
    </citation>
    <scope>NUCLEOTIDE SEQUENCE</scope>
    <source>
        <strain evidence="2">NBRC 108556</strain>
    </source>
</reference>
<dbReference type="AlphaFoldDB" id="A0A919MZN7"/>
<accession>A0A919MZN7</accession>
<protein>
    <recommendedName>
        <fullName evidence="1">Tetracyclin repressor-like C-terminal group 31 domain-containing protein</fullName>
    </recommendedName>
</protein>
<evidence type="ECO:0000259" key="1">
    <source>
        <dbReference type="Pfam" id="PF17940"/>
    </source>
</evidence>